<dbReference type="AlphaFoldDB" id="A0A1H2SH98"/>
<organism evidence="1 2">
    <name type="scientific">Kandleria vitulina</name>
    <dbReference type="NCBI Taxonomy" id="1630"/>
    <lineage>
        <taxon>Bacteria</taxon>
        <taxon>Bacillati</taxon>
        <taxon>Bacillota</taxon>
        <taxon>Erysipelotrichia</taxon>
        <taxon>Erysipelotrichales</taxon>
        <taxon>Coprobacillaceae</taxon>
        <taxon>Kandleria</taxon>
    </lineage>
</organism>
<dbReference type="RefSeq" id="WP_074686069.1">
    <property type="nucleotide sequence ID" value="NZ_FNNF01000009.1"/>
</dbReference>
<protein>
    <submittedName>
        <fullName evidence="1">Uncharacterized protein</fullName>
    </submittedName>
</protein>
<dbReference type="STRING" id="1630.SAMN05216514_11147"/>
<dbReference type="EMBL" id="FNNF01000009">
    <property type="protein sequence ID" value="SDW30912.1"/>
    <property type="molecule type" value="Genomic_DNA"/>
</dbReference>
<accession>A0A1H2SH98</accession>
<evidence type="ECO:0000313" key="2">
    <source>
        <dbReference type="Proteomes" id="UP000182429"/>
    </source>
</evidence>
<name>A0A1H2SH98_9FIRM</name>
<sequence length="234" mass="27135">MKKLIILIVTIAVCIGICINLRGNRRETTFKKVYDSFDQIDYSFAISAFGKTRDSRVMDYIDISTYDELKNKSKIIADVEFISRKQLYGVIETRVKVKKLYKGHCDKTITIYEAGFVGENYDSIVIIQSKPLMNKNRYLVFLQESIPENGRYYTFVNTILGSYPRSNDMKKIVVNEKDGEAIVKKKDLDDVELVQVHYSKETIEGEEKQDSEGIYNKTLSLYETFKKKALSEYQ</sequence>
<gene>
    <name evidence="1" type="ORF">SAMN04487759_10961</name>
</gene>
<reference evidence="1 2" key="1">
    <citation type="submission" date="2016-10" db="EMBL/GenBank/DDBJ databases">
        <authorList>
            <person name="de Groot N.N."/>
        </authorList>
    </citation>
    <scope>NUCLEOTIDE SEQUENCE [LARGE SCALE GENOMIC DNA]</scope>
    <source>
        <strain evidence="1 2">S3b</strain>
    </source>
</reference>
<dbReference type="Proteomes" id="UP000182429">
    <property type="component" value="Unassembled WGS sequence"/>
</dbReference>
<proteinExistence type="predicted"/>
<evidence type="ECO:0000313" key="1">
    <source>
        <dbReference type="EMBL" id="SDW30912.1"/>
    </source>
</evidence>